<comment type="caution">
    <text evidence="1">The sequence shown here is derived from an EMBL/GenBank/DDBJ whole genome shotgun (WGS) entry which is preliminary data.</text>
</comment>
<evidence type="ECO:0000313" key="2">
    <source>
        <dbReference type="Proteomes" id="UP000254875"/>
    </source>
</evidence>
<evidence type="ECO:0000313" key="1">
    <source>
        <dbReference type="EMBL" id="RDJ99079.1"/>
    </source>
</evidence>
<proteinExistence type="predicted"/>
<reference evidence="2" key="1">
    <citation type="submission" date="2018-05" db="EMBL/GenBank/DDBJ databases">
        <authorList>
            <person name="Feng T."/>
        </authorList>
    </citation>
    <scope>NUCLEOTIDE SEQUENCE [LARGE SCALE GENOMIC DNA]</scope>
    <source>
        <strain evidence="2">S27</strain>
    </source>
</reference>
<protein>
    <submittedName>
        <fullName evidence="1">Uncharacterized protein</fullName>
    </submittedName>
</protein>
<keyword evidence="2" id="KW-1185">Reference proteome</keyword>
<sequence>MCAVPSEGVSDADHIETICLILFDDWCATRSIIPLIYLMQCWPLLDRKVGRISLLSSTLAELLKYHADALTPEQTRLLGELIYYANNLLMHITP</sequence>
<dbReference type="RefSeq" id="WP_115106844.1">
    <property type="nucleotide sequence ID" value="NZ_QHKS01000026.1"/>
</dbReference>
<gene>
    <name evidence="1" type="ORF">DLM46_30300</name>
</gene>
<accession>A0A370N0D3</accession>
<dbReference type="OrthoDB" id="9006962at2"/>
<dbReference type="AlphaFoldDB" id="A0A370N0D3"/>
<name>A0A370N0D3_9BURK</name>
<dbReference type="Proteomes" id="UP000254875">
    <property type="component" value="Unassembled WGS sequence"/>
</dbReference>
<organism evidence="1 2">
    <name type="scientific">Paraburkholderia lacunae</name>
    <dbReference type="NCBI Taxonomy" id="2211104"/>
    <lineage>
        <taxon>Bacteria</taxon>
        <taxon>Pseudomonadati</taxon>
        <taxon>Pseudomonadota</taxon>
        <taxon>Betaproteobacteria</taxon>
        <taxon>Burkholderiales</taxon>
        <taxon>Burkholderiaceae</taxon>
        <taxon>Paraburkholderia</taxon>
    </lineage>
</organism>
<dbReference type="EMBL" id="QHKS01000026">
    <property type="protein sequence ID" value="RDJ99079.1"/>
    <property type="molecule type" value="Genomic_DNA"/>
</dbReference>